<keyword evidence="3" id="KW-1185">Reference proteome</keyword>
<feature type="signal peptide" evidence="1">
    <location>
        <begin position="1"/>
        <end position="19"/>
    </location>
</feature>
<evidence type="ECO:0000313" key="3">
    <source>
        <dbReference type="Proteomes" id="UP001171111"/>
    </source>
</evidence>
<reference evidence="2 3" key="1">
    <citation type="submission" date="2023-06" db="EMBL/GenBank/DDBJ databases">
        <title>Campylobacter magnum sp. nov., isolated from cecal contents of domestic pigs (Sus scrofa domesticus).</title>
        <authorList>
            <person name="Papic B."/>
            <person name="Gruntar I."/>
        </authorList>
    </citation>
    <scope>NUCLEOTIDE SEQUENCE [LARGE SCALE GENOMIC DNA]</scope>
    <source>
        <strain evidence="3">34484-21</strain>
    </source>
</reference>
<keyword evidence="1" id="KW-0732">Signal</keyword>
<name>A0ABT8T4V3_9BACT</name>
<evidence type="ECO:0000256" key="1">
    <source>
        <dbReference type="SAM" id="SignalP"/>
    </source>
</evidence>
<dbReference type="RefSeq" id="WP_302243311.1">
    <property type="nucleotide sequence ID" value="NZ_JAULJQ010000001.1"/>
</dbReference>
<protein>
    <submittedName>
        <fullName evidence="2">Uncharacterized protein</fullName>
    </submittedName>
</protein>
<dbReference type="Proteomes" id="UP001171111">
    <property type="component" value="Unassembled WGS sequence"/>
</dbReference>
<sequence>MKKVMLLTLSTLTLAFADAQIKASEGVKYSIDGKESTEIIAKEGSTIEYKSGDGKLSIKDSVTNKSIALRKAGDKYIVASEQNALGELKSYFIVAKMENKGAFTRGDEYCAKINLENDALPITPDVKFIRYYQDDKLVANYEVVDNNIKALSQNSLKNKNGDIIRLLDKDEYDIGCLTIE</sequence>
<dbReference type="EMBL" id="JAULJQ010000001">
    <property type="protein sequence ID" value="MDO2408592.1"/>
    <property type="molecule type" value="Genomic_DNA"/>
</dbReference>
<organism evidence="2 3">
    <name type="scientific">Campylobacter magnus</name>
    <dbReference type="NCBI Taxonomy" id="3026462"/>
    <lineage>
        <taxon>Bacteria</taxon>
        <taxon>Pseudomonadati</taxon>
        <taxon>Campylobacterota</taxon>
        <taxon>Epsilonproteobacteria</taxon>
        <taxon>Campylobacterales</taxon>
        <taxon>Campylobacteraceae</taxon>
        <taxon>Campylobacter</taxon>
    </lineage>
</organism>
<gene>
    <name evidence="2" type="ORF">Q2362_00575</name>
</gene>
<comment type="caution">
    <text evidence="2">The sequence shown here is derived from an EMBL/GenBank/DDBJ whole genome shotgun (WGS) entry which is preliminary data.</text>
</comment>
<proteinExistence type="predicted"/>
<feature type="chain" id="PRO_5045565866" evidence="1">
    <location>
        <begin position="20"/>
        <end position="180"/>
    </location>
</feature>
<accession>A0ABT8T4V3</accession>
<evidence type="ECO:0000313" key="2">
    <source>
        <dbReference type="EMBL" id="MDO2408592.1"/>
    </source>
</evidence>